<name>A0A7W6VQR8_9HYPH</name>
<feature type="region of interest" description="Disordered" evidence="1">
    <location>
        <begin position="62"/>
        <end position="90"/>
    </location>
</feature>
<feature type="domain" description="YjiS-like" evidence="2">
    <location>
        <begin position="30"/>
        <end position="58"/>
    </location>
</feature>
<accession>A0A7W6VQR8</accession>
<organism evidence="3 4">
    <name type="scientific">Rhizobium aethiopicum</name>
    <dbReference type="NCBI Taxonomy" id="1138170"/>
    <lineage>
        <taxon>Bacteria</taxon>
        <taxon>Pseudomonadati</taxon>
        <taxon>Pseudomonadota</taxon>
        <taxon>Alphaproteobacteria</taxon>
        <taxon>Hyphomicrobiales</taxon>
        <taxon>Rhizobiaceae</taxon>
        <taxon>Rhizobium/Agrobacterium group</taxon>
        <taxon>Rhizobium</taxon>
    </lineage>
</organism>
<dbReference type="Proteomes" id="UP000524492">
    <property type="component" value="Unassembled WGS sequence"/>
</dbReference>
<dbReference type="Pfam" id="PF06568">
    <property type="entry name" value="YjiS-like"/>
    <property type="match status" value="1"/>
</dbReference>
<dbReference type="EMBL" id="JACIFV010000017">
    <property type="protein sequence ID" value="MBB4194205.1"/>
    <property type="molecule type" value="Genomic_DNA"/>
</dbReference>
<keyword evidence="4" id="KW-1185">Reference proteome</keyword>
<dbReference type="InterPro" id="IPR009506">
    <property type="entry name" value="YjiS-like"/>
</dbReference>
<gene>
    <name evidence="3" type="ORF">GGD53_004383</name>
</gene>
<dbReference type="RefSeq" id="WP_184458868.1">
    <property type="nucleotide sequence ID" value="NZ_JACIFV010000017.1"/>
</dbReference>
<evidence type="ECO:0000313" key="4">
    <source>
        <dbReference type="Proteomes" id="UP000524492"/>
    </source>
</evidence>
<dbReference type="AlphaFoldDB" id="A0A7W6VQR8"/>
<evidence type="ECO:0000313" key="3">
    <source>
        <dbReference type="EMBL" id="MBB4194205.1"/>
    </source>
</evidence>
<proteinExistence type="predicted"/>
<feature type="compositionally biased region" description="Polar residues" evidence="1">
    <location>
        <begin position="77"/>
        <end position="90"/>
    </location>
</feature>
<reference evidence="3 4" key="1">
    <citation type="submission" date="2020-08" db="EMBL/GenBank/DDBJ databases">
        <title>Genomic Encyclopedia of Type Strains, Phase IV (KMG-V): Genome sequencing to study the core and pangenomes of soil and plant-associated prokaryotes.</title>
        <authorList>
            <person name="Whitman W."/>
        </authorList>
    </citation>
    <scope>NUCLEOTIDE SEQUENCE [LARGE SCALE GENOMIC DNA]</scope>
    <source>
        <strain evidence="3 4">SEMIA 4074</strain>
    </source>
</reference>
<protein>
    <submittedName>
        <fullName evidence="3">Uncharacterized protein YjiS (DUF1127 family)</fullName>
    </submittedName>
</protein>
<sequence length="90" mass="10587">MAATMYSEQVELQSPRFSAVRTLQAVWMLLKHQRRYRRSLSELSRFNSRLLRDIGLAPQSLHWKDQRMASPPKRSECWNQNPSTMSDPPV</sequence>
<comment type="caution">
    <text evidence="3">The sequence shown here is derived from an EMBL/GenBank/DDBJ whole genome shotgun (WGS) entry which is preliminary data.</text>
</comment>
<evidence type="ECO:0000256" key="1">
    <source>
        <dbReference type="SAM" id="MobiDB-lite"/>
    </source>
</evidence>
<evidence type="ECO:0000259" key="2">
    <source>
        <dbReference type="Pfam" id="PF06568"/>
    </source>
</evidence>